<evidence type="ECO:0000256" key="5">
    <source>
        <dbReference type="SAM" id="MobiDB-lite"/>
    </source>
</evidence>
<comment type="caution">
    <text evidence="8">The sequence shown here is derived from an EMBL/GenBank/DDBJ whole genome shotgun (WGS) entry which is preliminary data.</text>
</comment>
<accession>A0A9P6QY30</accession>
<dbReference type="GO" id="GO:0005096">
    <property type="term" value="F:GTPase activator activity"/>
    <property type="evidence" value="ECO:0007669"/>
    <property type="project" value="UniProtKB-KW"/>
</dbReference>
<dbReference type="GO" id="GO:0005737">
    <property type="term" value="C:cytoplasm"/>
    <property type="evidence" value="ECO:0007669"/>
    <property type="project" value="TreeGrafter"/>
</dbReference>
<dbReference type="SMART" id="SM00132">
    <property type="entry name" value="LIM"/>
    <property type="match status" value="1"/>
</dbReference>
<feature type="compositionally biased region" description="Polar residues" evidence="5">
    <location>
        <begin position="229"/>
        <end position="245"/>
    </location>
</feature>
<proteinExistence type="predicted"/>
<feature type="domain" description="LIM zinc-binding" evidence="6">
    <location>
        <begin position="43"/>
        <end position="107"/>
    </location>
</feature>
<evidence type="ECO:0000259" key="6">
    <source>
        <dbReference type="PROSITE" id="PS50023"/>
    </source>
</evidence>
<feature type="compositionally biased region" description="Low complexity" evidence="5">
    <location>
        <begin position="731"/>
        <end position="740"/>
    </location>
</feature>
<sequence>ERQYNSTSVIARFLNKLVELANRDKFQSEVQGKPTVDAEVTSDLCSACRVTIEDECFTFNNHHRWHPKCLMCAKCAKPQTAGYYDALFDADRGTVLCQQCKTPESQTGFSHVTKLEQYTFLLRVALIRLENLLHLKGDDQAAVDQRSRQLATSPTLNPLSPPGLMRNDSRSKSYSSDDNRQYEPIHLGDIKRVKSTHLDRKLSNSARIPRRQTVIERHRRQPRAIDATLSEQISSDSANAKNGATSGILAEGAEPATLEIEIVDEKPESGILSEDDEDIDGPSPNAPATLSDLTERLRINTAINVSPASSLRSARLGHVSLHGSTGAGHPSRHPKRQYLNELSALELFIVKHLAVLTLAPIVSEYFTLEELLDLIGQRKQTLWGRLVKGLKTDKKKPKVEGTFNVPLEVLVERNGVDSALGAGPGRIRIPSFVDDSISAMRNMDMSVEGVFRKNGNIRRLKELSESIDKDPSAVNLSEDNPVQVAALLKKFLRDLPDPLLTFKLHRLFVVSQKVEEESVRKTILHLTCCLLPKANRDSMEAICLFLRWVASFSHVDEETGSKMDLHNLATVITPNILYSKSKDPTKDESFLAIEAVMGLLEYQDDFCVVPMDLSSILSDQDLVESSTDLSSKDILKRCENLVRSKVKKSHSLGDLYADTNNSNGQHSNHNNNNNQHHNHHHQGGNGHNVTGAGDIVGGGTVNSSHGENGHHQYHHHNNNSHQHQHGHQQHQQHQQAPNGHASTGAIRIPERPRPYHHSHSSHAVTVGGGASRERGATPMSL</sequence>
<feature type="domain" description="Rho-GAP" evidence="7">
    <location>
        <begin position="405"/>
        <end position="607"/>
    </location>
</feature>
<dbReference type="PANTHER" id="PTHR14963">
    <property type="entry name" value="RHO GTPASE ACTIVATING PROTEIN 18,19-RELATED"/>
    <property type="match status" value="1"/>
</dbReference>
<feature type="region of interest" description="Disordered" evidence="5">
    <location>
        <begin position="653"/>
        <end position="781"/>
    </location>
</feature>
<evidence type="ECO:0000313" key="9">
    <source>
        <dbReference type="Proteomes" id="UP000823405"/>
    </source>
</evidence>
<name>A0A9P6QY30_9FUNG</name>
<dbReference type="Gene3D" id="2.10.110.10">
    <property type="entry name" value="Cysteine Rich Protein"/>
    <property type="match status" value="1"/>
</dbReference>
<gene>
    <name evidence="8" type="ORF">BGZ97_001864</name>
</gene>
<keyword evidence="9" id="KW-1185">Reference proteome</keyword>
<evidence type="ECO:0000256" key="4">
    <source>
        <dbReference type="PROSITE-ProRule" id="PRU00125"/>
    </source>
</evidence>
<dbReference type="PROSITE" id="PS50238">
    <property type="entry name" value="RHOGAP"/>
    <property type="match status" value="1"/>
</dbReference>
<keyword evidence="2 4" id="KW-0479">Metal-binding</keyword>
<dbReference type="OrthoDB" id="20689at2759"/>
<protein>
    <recommendedName>
        <fullName evidence="10">RhoGAP-domain-containing protein</fullName>
    </recommendedName>
</protein>
<dbReference type="AlphaFoldDB" id="A0A9P6QY30"/>
<feature type="compositionally biased region" description="Basic residues" evidence="5">
    <location>
        <begin position="711"/>
        <end position="730"/>
    </location>
</feature>
<dbReference type="Pfam" id="PF00412">
    <property type="entry name" value="LIM"/>
    <property type="match status" value="1"/>
</dbReference>
<evidence type="ECO:0000256" key="1">
    <source>
        <dbReference type="ARBA" id="ARBA00022468"/>
    </source>
</evidence>
<keyword evidence="1" id="KW-0343">GTPase activation</keyword>
<evidence type="ECO:0000313" key="8">
    <source>
        <dbReference type="EMBL" id="KAG0303521.1"/>
    </source>
</evidence>
<evidence type="ECO:0000259" key="7">
    <source>
        <dbReference type="PROSITE" id="PS50238"/>
    </source>
</evidence>
<dbReference type="InterPro" id="IPR001781">
    <property type="entry name" value="Znf_LIM"/>
</dbReference>
<dbReference type="Gene3D" id="1.10.555.10">
    <property type="entry name" value="Rho GTPase activation protein"/>
    <property type="match status" value="1"/>
</dbReference>
<dbReference type="PANTHER" id="PTHR14963:SF7">
    <property type="entry name" value="RHO GTPASE-ACTIVATING PROTEIN 19"/>
    <property type="match status" value="1"/>
</dbReference>
<feature type="non-terminal residue" evidence="8">
    <location>
        <position position="1"/>
    </location>
</feature>
<evidence type="ECO:0000256" key="3">
    <source>
        <dbReference type="ARBA" id="ARBA00022833"/>
    </source>
</evidence>
<feature type="compositionally biased region" description="Polar residues" evidence="5">
    <location>
        <begin position="148"/>
        <end position="158"/>
    </location>
</feature>
<dbReference type="PROSITE" id="PS50023">
    <property type="entry name" value="LIM_DOMAIN_2"/>
    <property type="match status" value="1"/>
</dbReference>
<dbReference type="InterPro" id="IPR008936">
    <property type="entry name" value="Rho_GTPase_activation_prot"/>
</dbReference>
<evidence type="ECO:0000256" key="2">
    <source>
        <dbReference type="ARBA" id="ARBA00022723"/>
    </source>
</evidence>
<dbReference type="Pfam" id="PF00620">
    <property type="entry name" value="RhoGAP"/>
    <property type="match status" value="1"/>
</dbReference>
<dbReference type="SMART" id="SM00324">
    <property type="entry name" value="RhoGAP"/>
    <property type="match status" value="1"/>
</dbReference>
<dbReference type="EMBL" id="JAAAIN010001395">
    <property type="protein sequence ID" value="KAG0303521.1"/>
    <property type="molecule type" value="Genomic_DNA"/>
</dbReference>
<organism evidence="8 9">
    <name type="scientific">Linnemannia gamsii</name>
    <dbReference type="NCBI Taxonomy" id="64522"/>
    <lineage>
        <taxon>Eukaryota</taxon>
        <taxon>Fungi</taxon>
        <taxon>Fungi incertae sedis</taxon>
        <taxon>Mucoromycota</taxon>
        <taxon>Mortierellomycotina</taxon>
        <taxon>Mortierellomycetes</taxon>
        <taxon>Mortierellales</taxon>
        <taxon>Mortierellaceae</taxon>
        <taxon>Linnemannia</taxon>
    </lineage>
</organism>
<reference evidence="8" key="1">
    <citation type="journal article" date="2020" name="Fungal Divers.">
        <title>Resolving the Mortierellaceae phylogeny through synthesis of multi-gene phylogenetics and phylogenomics.</title>
        <authorList>
            <person name="Vandepol N."/>
            <person name="Liber J."/>
            <person name="Desiro A."/>
            <person name="Na H."/>
            <person name="Kennedy M."/>
            <person name="Barry K."/>
            <person name="Grigoriev I.V."/>
            <person name="Miller A.N."/>
            <person name="O'Donnell K."/>
            <person name="Stajich J.E."/>
            <person name="Bonito G."/>
        </authorList>
    </citation>
    <scope>NUCLEOTIDE SEQUENCE</scope>
    <source>
        <strain evidence="8">NVP60</strain>
    </source>
</reference>
<dbReference type="GO" id="GO:0051056">
    <property type="term" value="P:regulation of small GTPase mediated signal transduction"/>
    <property type="evidence" value="ECO:0007669"/>
    <property type="project" value="TreeGrafter"/>
</dbReference>
<keyword evidence="3 4" id="KW-0862">Zinc</keyword>
<dbReference type="Proteomes" id="UP000823405">
    <property type="component" value="Unassembled WGS sequence"/>
</dbReference>
<keyword evidence="4" id="KW-0440">LIM domain</keyword>
<dbReference type="SUPFAM" id="SSF48350">
    <property type="entry name" value="GTPase activation domain, GAP"/>
    <property type="match status" value="1"/>
</dbReference>
<feature type="compositionally biased region" description="Low complexity" evidence="5">
    <location>
        <begin position="660"/>
        <end position="675"/>
    </location>
</feature>
<dbReference type="GO" id="GO:0046872">
    <property type="term" value="F:metal ion binding"/>
    <property type="evidence" value="ECO:0007669"/>
    <property type="project" value="UniProtKB-KW"/>
</dbReference>
<feature type="compositionally biased region" description="Basic and acidic residues" evidence="5">
    <location>
        <begin position="167"/>
        <end position="202"/>
    </location>
</feature>
<dbReference type="InterPro" id="IPR000198">
    <property type="entry name" value="RhoGAP_dom"/>
</dbReference>
<evidence type="ECO:0008006" key="10">
    <source>
        <dbReference type="Google" id="ProtNLM"/>
    </source>
</evidence>
<dbReference type="GO" id="GO:0007165">
    <property type="term" value="P:signal transduction"/>
    <property type="evidence" value="ECO:0007669"/>
    <property type="project" value="InterPro"/>
</dbReference>
<feature type="region of interest" description="Disordered" evidence="5">
    <location>
        <begin position="145"/>
        <end position="251"/>
    </location>
</feature>